<proteinExistence type="predicted"/>
<feature type="compositionally biased region" description="Basic and acidic residues" evidence="1">
    <location>
        <begin position="84"/>
        <end position="107"/>
    </location>
</feature>
<gene>
    <name evidence="2" type="ORF">IFM89_029628</name>
</gene>
<sequence>GFEILKSNMPRSSRHKSHKQHKHNNNNNSSKEVKEHSDSEEVIKEVRVLKESGSSEKRKHDGGNTGLVEENNNISSSSSKRRKERSDVDRWNGGDKEKEKEKQKVLVDSKSGNNSKSLSRSEKKEVNVVVVGESEDVVKKSKVVESKSKDLSRKEKEHVVERSTKVQDVRHERSGDRGIGKSGVVESEGSRKQTSHLEERSATKLEVGNTEWLRQEDLRNAQLDKELEKRTRRKRDDSDEKDKYPDDVRDSNGRRLSSKDERHKDEKYKEDRYRDKYREDLDREHRNRDDRVRDDRTPKDPLRDRSDTRHSRDESRSVENRHKKSKTQNSDYDGSPYVLDDRATRYKDYRGKKRSSDEEDRSDLKPQNNKERRHEVEKKLSGGKVELPTDRGRSRSRLVDGDSTITSSRRKSSPVAGSHLTKDQYRHSSKLNESKYKESVHEERVRDNVASRELTNASAVPDRAFESHSMDKPKSMEKPIYKDKSQPSTEKTPIADAQVSPLQLKEKSHSSTSNERRHSNRTPVRRSFDVEESGHRRSGSKDARDYSAIEDRGSQEWRGSQDWPSQEWRGTQDWPSEKPAADDFSQQDGDTVSVSSSFNRTNHPPNSSSSALPPPPPFRTGVDSPSVYGSYEEDSRGKSSNRYKRSGDNNIGRGQGNAWKGVPNWSTTPVTNGFIPFQHVQPPGGFHPLMPQFAGPLFGVRPSLELNPTGLPYHIPDADRYSGHGRPFGWRNRPDESCPPHLHGWDGSNGVLGDGAHMQGKPDWEQNRHMMTDRGWEASAELWKGQNSGISMEFPSASQKEDNHLRVPMDEVWAGKSGQRSRNDRSRSVSRAESIEIKRSDDIITEIDHKEAPKQVVPRKTPETSKTVNDNGFCRVYLSKLDISVELADIEVYKQCRSIMDIEGDSADGDVSMDLSTEENGKAGMKILNTNLTAPLFPAIKDSVLQRAMALYKKQGEEMKTRFPVSSFLSKESVSVSTKDREGPDLTINAQKQVPVPFISGEAEEVVEIPPSTQKLTEEQVLASDHEKLGETVTASTDEKLEDAFPTSGQEIAEEHSDKKDDAASNFCKEVVEPVISLGSDEPEEHTPSINHVEKADTVAIIISSLENLEVVEDPSFQHALLSTVLPSGSEDCSMACDGDGNCSTNVSEGKQAFTDDTMFGVLGVTDGTEALAPMSIDECKSVNLSRIHNSPESTH</sequence>
<feature type="compositionally biased region" description="Low complexity" evidence="1">
    <location>
        <begin position="69"/>
        <end position="78"/>
    </location>
</feature>
<feature type="compositionally biased region" description="Basic and acidic residues" evidence="1">
    <location>
        <begin position="504"/>
        <end position="517"/>
    </location>
</feature>
<dbReference type="EMBL" id="JADFTS010000003">
    <property type="protein sequence ID" value="KAF9616374.1"/>
    <property type="molecule type" value="Genomic_DNA"/>
</dbReference>
<feature type="compositionally biased region" description="Basic and acidic residues" evidence="1">
    <location>
        <begin position="31"/>
        <end position="62"/>
    </location>
</feature>
<feature type="compositionally biased region" description="Basic and acidic residues" evidence="1">
    <location>
        <begin position="420"/>
        <end position="450"/>
    </location>
</feature>
<feature type="compositionally biased region" description="Polar residues" evidence="1">
    <location>
        <begin position="584"/>
        <end position="603"/>
    </location>
</feature>
<feature type="compositionally biased region" description="Basic and acidic residues" evidence="1">
    <location>
        <begin position="136"/>
        <end position="179"/>
    </location>
</feature>
<name>A0A835M799_9MAGN</name>
<dbReference type="AlphaFoldDB" id="A0A835M799"/>
<feature type="compositionally biased region" description="Basic and acidic residues" evidence="1">
    <location>
        <begin position="463"/>
        <end position="485"/>
    </location>
</feature>
<feature type="compositionally biased region" description="Basic and acidic residues" evidence="1">
    <location>
        <begin position="213"/>
        <end position="320"/>
    </location>
</feature>
<keyword evidence="3" id="KW-1185">Reference proteome</keyword>
<feature type="compositionally biased region" description="Basic and acidic residues" evidence="1">
    <location>
        <begin position="339"/>
        <end position="349"/>
    </location>
</feature>
<evidence type="ECO:0008006" key="4">
    <source>
        <dbReference type="Google" id="ProtNLM"/>
    </source>
</evidence>
<comment type="caution">
    <text evidence="2">The sequence shown here is derived from an EMBL/GenBank/DDBJ whole genome shotgun (WGS) entry which is preliminary data.</text>
</comment>
<feature type="non-terminal residue" evidence="2">
    <location>
        <position position="1196"/>
    </location>
</feature>
<feature type="compositionally biased region" description="Basic residues" evidence="1">
    <location>
        <begin position="12"/>
        <end position="24"/>
    </location>
</feature>
<feature type="compositionally biased region" description="Basic and acidic residues" evidence="1">
    <location>
        <begin position="362"/>
        <end position="380"/>
    </location>
</feature>
<accession>A0A835M799</accession>
<feature type="compositionally biased region" description="Basic and acidic residues" evidence="1">
    <location>
        <begin position="526"/>
        <end position="555"/>
    </location>
</feature>
<evidence type="ECO:0000313" key="3">
    <source>
        <dbReference type="Proteomes" id="UP000631114"/>
    </source>
</evidence>
<dbReference type="PANTHER" id="PTHR34837:SF1">
    <property type="entry name" value="LOW PROTEIN: ZINC FINGER CCCH DOMAIN PROTEIN"/>
    <property type="match status" value="1"/>
</dbReference>
<protein>
    <recommendedName>
        <fullName evidence="4">Zinc finger CCCH domain-containing protein 13</fullName>
    </recommendedName>
</protein>
<dbReference type="PANTHER" id="PTHR34837">
    <property type="entry name" value="OS05G0595500 PROTEIN"/>
    <property type="match status" value="1"/>
</dbReference>
<feature type="region of interest" description="Disordered" evidence="1">
    <location>
        <begin position="1032"/>
        <end position="1051"/>
    </location>
</feature>
<feature type="region of interest" description="Disordered" evidence="1">
    <location>
        <begin position="811"/>
        <end position="833"/>
    </location>
</feature>
<dbReference type="OrthoDB" id="1938945at2759"/>
<feature type="compositionally biased region" description="Basic and acidic residues" evidence="1">
    <location>
        <begin position="188"/>
        <end position="203"/>
    </location>
</feature>
<reference evidence="2 3" key="1">
    <citation type="submission" date="2020-10" db="EMBL/GenBank/DDBJ databases">
        <title>The Coptis chinensis genome and diversification of protoberbering-type alkaloids.</title>
        <authorList>
            <person name="Wang B."/>
            <person name="Shu S."/>
            <person name="Song C."/>
            <person name="Liu Y."/>
        </authorList>
    </citation>
    <scope>NUCLEOTIDE SEQUENCE [LARGE SCALE GENOMIC DNA]</scope>
    <source>
        <strain evidence="2">HL-2020</strain>
        <tissue evidence="2">Leaf</tissue>
    </source>
</reference>
<feature type="compositionally biased region" description="Basic and acidic residues" evidence="1">
    <location>
        <begin position="387"/>
        <end position="400"/>
    </location>
</feature>
<evidence type="ECO:0000256" key="1">
    <source>
        <dbReference type="SAM" id="MobiDB-lite"/>
    </source>
</evidence>
<feature type="region of interest" description="Disordered" evidence="1">
    <location>
        <begin position="1"/>
        <end position="663"/>
    </location>
</feature>
<organism evidence="2 3">
    <name type="scientific">Coptis chinensis</name>
    <dbReference type="NCBI Taxonomy" id="261450"/>
    <lineage>
        <taxon>Eukaryota</taxon>
        <taxon>Viridiplantae</taxon>
        <taxon>Streptophyta</taxon>
        <taxon>Embryophyta</taxon>
        <taxon>Tracheophyta</taxon>
        <taxon>Spermatophyta</taxon>
        <taxon>Magnoliopsida</taxon>
        <taxon>Ranunculales</taxon>
        <taxon>Ranunculaceae</taxon>
        <taxon>Coptidoideae</taxon>
        <taxon>Coptis</taxon>
    </lineage>
</organism>
<dbReference type="Proteomes" id="UP000631114">
    <property type="component" value="Unassembled WGS sequence"/>
</dbReference>
<evidence type="ECO:0000313" key="2">
    <source>
        <dbReference type="EMBL" id="KAF9616374.1"/>
    </source>
</evidence>